<dbReference type="PANTHER" id="PTHR24413">
    <property type="entry name" value="SPECKLE-TYPE POZ PROTEIN"/>
    <property type="match status" value="1"/>
</dbReference>
<feature type="domain" description="BTB" evidence="6">
    <location>
        <begin position="541"/>
        <end position="602"/>
    </location>
</feature>
<gene>
    <name evidence="8" type="ORF">LAZ67_3002021</name>
</gene>
<evidence type="ECO:0000259" key="7">
    <source>
        <dbReference type="PROSITE" id="PS50144"/>
    </source>
</evidence>
<dbReference type="SUPFAM" id="SSF49599">
    <property type="entry name" value="TRAF domain-like"/>
    <property type="match status" value="2"/>
</dbReference>
<dbReference type="Gene3D" id="1.25.40.420">
    <property type="match status" value="2"/>
</dbReference>
<evidence type="ECO:0000259" key="6">
    <source>
        <dbReference type="PROSITE" id="PS50097"/>
    </source>
</evidence>
<protein>
    <submittedName>
        <fullName evidence="8">SPOPL</fullName>
    </submittedName>
</protein>
<keyword evidence="4" id="KW-0833">Ubl conjugation pathway</keyword>
<dbReference type="SMART" id="SM00225">
    <property type="entry name" value="BTB"/>
    <property type="match status" value="2"/>
</dbReference>
<dbReference type="Pfam" id="PF00651">
    <property type="entry name" value="BTB"/>
    <property type="match status" value="2"/>
</dbReference>
<dbReference type="Gene3D" id="3.30.710.10">
    <property type="entry name" value="Potassium Channel Kv1.1, Chain A"/>
    <property type="match status" value="2"/>
</dbReference>
<feature type="domain" description="MATH" evidence="7">
    <location>
        <begin position="15"/>
        <end position="139"/>
    </location>
</feature>
<evidence type="ECO:0000256" key="4">
    <source>
        <dbReference type="ARBA" id="ARBA00022786"/>
    </source>
</evidence>
<keyword evidence="5" id="KW-0539">Nucleus</keyword>
<evidence type="ECO:0000313" key="9">
    <source>
        <dbReference type="Proteomes" id="UP001235939"/>
    </source>
</evidence>
<evidence type="ECO:0000256" key="5">
    <source>
        <dbReference type="ARBA" id="ARBA00023242"/>
    </source>
</evidence>
<dbReference type="InterPro" id="IPR056423">
    <property type="entry name" value="BACK_BPM_SPOP"/>
</dbReference>
<evidence type="ECO:0000256" key="3">
    <source>
        <dbReference type="ARBA" id="ARBA00010846"/>
    </source>
</evidence>
<comment type="subcellular location">
    <subcellularLocation>
        <location evidence="1">Nucleus</location>
    </subcellularLocation>
</comment>
<dbReference type="InterPro" id="IPR008974">
    <property type="entry name" value="TRAF-like"/>
</dbReference>
<feature type="non-terminal residue" evidence="8">
    <location>
        <position position="1"/>
    </location>
</feature>
<proteinExistence type="inferred from homology"/>
<evidence type="ECO:0000256" key="1">
    <source>
        <dbReference type="ARBA" id="ARBA00004123"/>
    </source>
</evidence>
<keyword evidence="9" id="KW-1185">Reference proteome</keyword>
<dbReference type="Proteomes" id="UP001235939">
    <property type="component" value="Chromosome 03"/>
</dbReference>
<dbReference type="InterPro" id="IPR011333">
    <property type="entry name" value="SKP1/BTB/POZ_sf"/>
</dbReference>
<dbReference type="Gene3D" id="2.60.210.10">
    <property type="entry name" value="Apoptosis, Tumor Necrosis Factor Receptor Associated Protein 2, Chain A"/>
    <property type="match status" value="2"/>
</dbReference>
<dbReference type="EMBL" id="CP092865">
    <property type="protein sequence ID" value="UYV64798.1"/>
    <property type="molecule type" value="Genomic_DNA"/>
</dbReference>
<sequence>MMSDTVCHTKDELFVCSCTWTIDNLSLRQEQPAESLHSTVFWSPQRKERKWQLEFFPRGITYYYQSYISLRLNLLPPGHCEYDNIIDISILNRNREKINRREQQFYGVLEWGKLMKRYMVLDREKGPLTDDKLTLHCVIKVFEKSYKSINSTNNQKFIIPKCRLYQDLEHLLENKLFSDVTLCVDGQEFKAHKNILAARSTVFAAMFEHGMEENLQNRVDIEDLEPQVVRGMLRFIYTGTAPNLHKLAQGMLIAADKYDLGQLKAQCEDTLRIGLTVVNAAELLMLADNHRADQLKELAVEFVRTHAGGVMATPGWDELMVRRPHLLAEMCKELSRRQVTLVCRFHEDPPAAISPAQASTQPVTASQANGEMSAISCHTKDDFYECSYTWTINNFSQRQEQPKESILSEEFWAPKRKEPKWQLEIFPRGFCEYFISFVSLRLNLLPPGKCEYRNRVEIRVLNTNGEMIKKKEGSFNGELEWGKLIKRNILPDDDILIVHCVIKVIENSYNIVYLPTDKKFQIPSCQFSKDMEHLLENKLFSDVTLCVDDQEFKAHKNILATRSTVFSAMFDHDMEENLQNRVDIEDLEPQVVRGLLRYIYTGTAPNLHKLARGMLIAADKYDLIRLKVQCEEMLGIRLTVENAAELLMLADLHNAEQLKALSLDFIQAHAGGVMATPGWDELMVRRPHLLAEVCKELSRHQVTLVCPHRQLHPV</sequence>
<reference evidence="8 9" key="1">
    <citation type="submission" date="2022-01" db="EMBL/GenBank/DDBJ databases">
        <title>A chromosomal length assembly of Cordylochernes scorpioides.</title>
        <authorList>
            <person name="Zeh D."/>
            <person name="Zeh J."/>
        </authorList>
    </citation>
    <scope>NUCLEOTIDE SEQUENCE [LARGE SCALE GENOMIC DNA]</scope>
    <source>
        <strain evidence="8">IN4F17</strain>
        <tissue evidence="8">Whole Body</tissue>
    </source>
</reference>
<evidence type="ECO:0000313" key="8">
    <source>
        <dbReference type="EMBL" id="UYV64798.1"/>
    </source>
</evidence>
<dbReference type="PROSITE" id="PS50097">
    <property type="entry name" value="BTB"/>
    <property type="match status" value="2"/>
</dbReference>
<dbReference type="Pfam" id="PF24570">
    <property type="entry name" value="BACK_BPM_SPOP"/>
    <property type="match status" value="2"/>
</dbReference>
<feature type="domain" description="MATH" evidence="7">
    <location>
        <begin position="385"/>
        <end position="502"/>
    </location>
</feature>
<dbReference type="SUPFAM" id="SSF54695">
    <property type="entry name" value="POZ domain"/>
    <property type="match status" value="2"/>
</dbReference>
<evidence type="ECO:0000256" key="2">
    <source>
        <dbReference type="ARBA" id="ARBA00004906"/>
    </source>
</evidence>
<feature type="domain" description="BTB" evidence="6">
    <location>
        <begin position="178"/>
        <end position="239"/>
    </location>
</feature>
<accession>A0ABY6KAB7</accession>
<dbReference type="Pfam" id="PF22486">
    <property type="entry name" value="MATH_2"/>
    <property type="match status" value="2"/>
</dbReference>
<organism evidence="8 9">
    <name type="scientific">Cordylochernes scorpioides</name>
    <dbReference type="NCBI Taxonomy" id="51811"/>
    <lineage>
        <taxon>Eukaryota</taxon>
        <taxon>Metazoa</taxon>
        <taxon>Ecdysozoa</taxon>
        <taxon>Arthropoda</taxon>
        <taxon>Chelicerata</taxon>
        <taxon>Arachnida</taxon>
        <taxon>Pseudoscorpiones</taxon>
        <taxon>Cheliferoidea</taxon>
        <taxon>Chernetidae</taxon>
        <taxon>Cordylochernes</taxon>
    </lineage>
</organism>
<comment type="pathway">
    <text evidence="2">Protein modification; protein ubiquitination.</text>
</comment>
<dbReference type="PROSITE" id="PS50144">
    <property type="entry name" value="MATH"/>
    <property type="match status" value="2"/>
</dbReference>
<name>A0ABY6KAB7_9ARAC</name>
<dbReference type="InterPro" id="IPR002083">
    <property type="entry name" value="MATH/TRAF_dom"/>
</dbReference>
<dbReference type="InterPro" id="IPR000210">
    <property type="entry name" value="BTB/POZ_dom"/>
</dbReference>
<comment type="similarity">
    <text evidence="3">Belongs to the Tdpoz family.</text>
</comment>